<dbReference type="GO" id="GO:0005737">
    <property type="term" value="C:cytoplasm"/>
    <property type="evidence" value="ECO:0007669"/>
    <property type="project" value="TreeGrafter"/>
</dbReference>
<keyword evidence="6" id="KW-1185">Reference proteome</keyword>
<dbReference type="Gene3D" id="1.25.40.120">
    <property type="entry name" value="Protein prenylyltransferase"/>
    <property type="match status" value="1"/>
</dbReference>
<dbReference type="EMBL" id="QJNU01000581">
    <property type="protein sequence ID" value="RYO93813.1"/>
    <property type="molecule type" value="Genomic_DNA"/>
</dbReference>
<sequence>MSRSLNKSILVRLQAEDAGAVYNDVSRILTELPANNDLLEIEVFGEDHPLEPGVNFLQDGVAVAIPKLRIVQAFFVARRILHEYLVGGSRSVNDQVTRATSTLLLMDPEHLTASNVRKRAVLSRLKDQRSDPSLMLQGEMQFVDSLLTSHLHRHTKSPTLWGHRRWLLQEFVAHGIPIDQRKDMTKIVMVAAERHPRNYYAWDHARWLFRDLARWDISPELVATVADDVKRWCFKHPSDTSGWSFLMSLIERIPGEELRQSTKEAILSEALEFTDSFRWTNESVWVFLRTSVAKNYNSQRDIESFTTINDKLTSLAEAETYSRKTLGTARNWFEKYRLEKPYLP</sequence>
<dbReference type="Proteomes" id="UP000293360">
    <property type="component" value="Unassembled WGS sequence"/>
</dbReference>
<protein>
    <recommendedName>
        <fullName evidence="7">Protein prenyltransferase</fullName>
    </recommendedName>
</protein>
<comment type="caution">
    <text evidence="5">The sequence shown here is derived from an EMBL/GenBank/DDBJ whole genome shotgun (WGS) entry which is preliminary data.</text>
</comment>
<keyword evidence="4" id="KW-0677">Repeat</keyword>
<evidence type="ECO:0000256" key="4">
    <source>
        <dbReference type="ARBA" id="ARBA00022737"/>
    </source>
</evidence>
<evidence type="ECO:0000313" key="5">
    <source>
        <dbReference type="EMBL" id="RYO93813.1"/>
    </source>
</evidence>
<dbReference type="PANTHER" id="PTHR11129">
    <property type="entry name" value="PROTEIN FARNESYLTRANSFERASE ALPHA SUBUNIT/RAB GERANYLGERANYL TRANSFERASE ALPHA SUBUNIT"/>
    <property type="match status" value="1"/>
</dbReference>
<dbReference type="SUPFAM" id="SSF48439">
    <property type="entry name" value="Protein prenylyltransferase"/>
    <property type="match status" value="1"/>
</dbReference>
<evidence type="ECO:0000256" key="3">
    <source>
        <dbReference type="ARBA" id="ARBA00022679"/>
    </source>
</evidence>
<evidence type="ECO:0000256" key="1">
    <source>
        <dbReference type="ARBA" id="ARBA00006734"/>
    </source>
</evidence>
<gene>
    <name evidence="5" type="ORF">DL764_007932</name>
</gene>
<accession>A0A4Q4SYT8</accession>
<reference evidence="5 6" key="1">
    <citation type="submission" date="2018-06" db="EMBL/GenBank/DDBJ databases">
        <title>Complete Genomes of Monosporascus.</title>
        <authorList>
            <person name="Robinson A.J."/>
            <person name="Natvig D.O."/>
        </authorList>
    </citation>
    <scope>NUCLEOTIDE SEQUENCE [LARGE SCALE GENOMIC DNA]</scope>
    <source>
        <strain evidence="5 6">CBS 110550</strain>
    </source>
</reference>
<comment type="similarity">
    <text evidence="1">Belongs to the protein prenyltransferase subunit alpha family.</text>
</comment>
<dbReference type="GO" id="GO:0008318">
    <property type="term" value="F:protein prenyltransferase activity"/>
    <property type="evidence" value="ECO:0007669"/>
    <property type="project" value="InterPro"/>
</dbReference>
<evidence type="ECO:0000313" key="6">
    <source>
        <dbReference type="Proteomes" id="UP000293360"/>
    </source>
</evidence>
<dbReference type="AlphaFoldDB" id="A0A4Q4SYT8"/>
<organism evidence="5 6">
    <name type="scientific">Monosporascus ibericus</name>
    <dbReference type="NCBI Taxonomy" id="155417"/>
    <lineage>
        <taxon>Eukaryota</taxon>
        <taxon>Fungi</taxon>
        <taxon>Dikarya</taxon>
        <taxon>Ascomycota</taxon>
        <taxon>Pezizomycotina</taxon>
        <taxon>Sordariomycetes</taxon>
        <taxon>Xylariomycetidae</taxon>
        <taxon>Xylariales</taxon>
        <taxon>Xylariales incertae sedis</taxon>
        <taxon>Monosporascus</taxon>
    </lineage>
</organism>
<proteinExistence type="inferred from homology"/>
<name>A0A4Q4SYT8_9PEZI</name>
<dbReference type="Pfam" id="PF01239">
    <property type="entry name" value="PPTA"/>
    <property type="match status" value="2"/>
</dbReference>
<dbReference type="InterPro" id="IPR002088">
    <property type="entry name" value="Prenyl_trans_a"/>
</dbReference>
<evidence type="ECO:0000256" key="2">
    <source>
        <dbReference type="ARBA" id="ARBA00022602"/>
    </source>
</evidence>
<dbReference type="PANTHER" id="PTHR11129:SF3">
    <property type="entry name" value="PROTEIN PRENYLTRANSFERASE ALPHA SUBUNIT REPEAT-CONTAINING PROTEIN 1"/>
    <property type="match status" value="1"/>
</dbReference>
<keyword evidence="3" id="KW-0808">Transferase</keyword>
<keyword evidence="2" id="KW-0637">Prenyltransferase</keyword>
<dbReference type="OrthoDB" id="5358702at2759"/>
<evidence type="ECO:0008006" key="7">
    <source>
        <dbReference type="Google" id="ProtNLM"/>
    </source>
</evidence>